<dbReference type="Pfam" id="PF01936">
    <property type="entry name" value="NYN"/>
    <property type="match status" value="1"/>
</dbReference>
<name>A0A1G2FE98_9BACT</name>
<dbReference type="AlphaFoldDB" id="A0A1G2FE98"/>
<proteinExistence type="predicted"/>
<feature type="domain" description="NYN" evidence="1">
    <location>
        <begin position="15"/>
        <end position="176"/>
    </location>
</feature>
<evidence type="ECO:0000313" key="3">
    <source>
        <dbReference type="Proteomes" id="UP000177061"/>
    </source>
</evidence>
<dbReference type="PANTHER" id="PTHR35458:SF2">
    <property type="entry name" value="SLR0755 PROTEIN"/>
    <property type="match status" value="1"/>
</dbReference>
<evidence type="ECO:0000313" key="2">
    <source>
        <dbReference type="EMBL" id="OGZ36373.1"/>
    </source>
</evidence>
<dbReference type="Gene3D" id="3.40.50.1010">
    <property type="entry name" value="5'-nuclease"/>
    <property type="match status" value="1"/>
</dbReference>
<dbReference type="Proteomes" id="UP000177061">
    <property type="component" value="Unassembled WGS sequence"/>
</dbReference>
<dbReference type="InterPro" id="IPR021139">
    <property type="entry name" value="NYN"/>
</dbReference>
<protein>
    <recommendedName>
        <fullName evidence="1">NYN domain-containing protein</fullName>
    </recommendedName>
</protein>
<dbReference type="STRING" id="1801997.A3J64_01870"/>
<dbReference type="PANTHER" id="PTHR35458">
    <property type="entry name" value="SLR0755 PROTEIN"/>
    <property type="match status" value="1"/>
</dbReference>
<comment type="caution">
    <text evidence="2">The sequence shown here is derived from an EMBL/GenBank/DDBJ whole genome shotgun (WGS) entry which is preliminary data.</text>
</comment>
<organism evidence="2 3">
    <name type="scientific">Candidatus Portnoybacteria bacterium RIFCSPHIGHO2_12_FULL_38_9</name>
    <dbReference type="NCBI Taxonomy" id="1801997"/>
    <lineage>
        <taxon>Bacteria</taxon>
        <taxon>Candidatus Portnoyibacteriota</taxon>
    </lineage>
</organism>
<dbReference type="GO" id="GO:0004540">
    <property type="term" value="F:RNA nuclease activity"/>
    <property type="evidence" value="ECO:0007669"/>
    <property type="project" value="InterPro"/>
</dbReference>
<accession>A0A1G2FE98</accession>
<dbReference type="InterPro" id="IPR047140">
    <property type="entry name" value="LabA"/>
</dbReference>
<dbReference type="CDD" id="cd10911">
    <property type="entry name" value="PIN_LabA"/>
    <property type="match status" value="1"/>
</dbReference>
<evidence type="ECO:0000259" key="1">
    <source>
        <dbReference type="Pfam" id="PF01936"/>
    </source>
</evidence>
<sequence length="193" mass="22426">MFNQKDKEIKNGSVVYVFIDASNVWNAVKSVKKFIEYKKLKDYFKNELNAGKVEIFYYDAYPKDGTRDYNLDGKHKFYTYLKKGLGFTIRKKELKRISTISGNEESILEKGNMDVELTIDALHNINKYDIAVLFSGDADFLALVNYLKNRGKKVYIFSSKDNISHELKTGGDGYFDLKDINELWGKDLKHRTK</sequence>
<reference evidence="2 3" key="1">
    <citation type="journal article" date="2016" name="Nat. Commun.">
        <title>Thousands of microbial genomes shed light on interconnected biogeochemical processes in an aquifer system.</title>
        <authorList>
            <person name="Anantharaman K."/>
            <person name="Brown C.T."/>
            <person name="Hug L.A."/>
            <person name="Sharon I."/>
            <person name="Castelle C.J."/>
            <person name="Probst A.J."/>
            <person name="Thomas B.C."/>
            <person name="Singh A."/>
            <person name="Wilkins M.J."/>
            <person name="Karaoz U."/>
            <person name="Brodie E.L."/>
            <person name="Williams K.H."/>
            <person name="Hubbard S.S."/>
            <person name="Banfield J.F."/>
        </authorList>
    </citation>
    <scope>NUCLEOTIDE SEQUENCE [LARGE SCALE GENOMIC DNA]</scope>
</reference>
<gene>
    <name evidence="2" type="ORF">A3J64_01870</name>
</gene>
<dbReference type="EMBL" id="MHNB01000027">
    <property type="protein sequence ID" value="OGZ36373.1"/>
    <property type="molecule type" value="Genomic_DNA"/>
</dbReference>